<comment type="caution">
    <text evidence="1">The sequence shown here is derived from an EMBL/GenBank/DDBJ whole genome shotgun (WGS) entry which is preliminary data.</text>
</comment>
<reference evidence="1 2" key="2">
    <citation type="submission" date="2017-02" db="EMBL/GenBank/DDBJ databases">
        <title>A genome survey and senescence transcriptome analysis in Lentinula edodes.</title>
        <authorList>
            <person name="Sakamoto Y."/>
            <person name="Nakade K."/>
            <person name="Sato S."/>
            <person name="Yoshida Y."/>
            <person name="Miyazaki K."/>
            <person name="Natsume S."/>
            <person name="Konno N."/>
        </authorList>
    </citation>
    <scope>NUCLEOTIDE SEQUENCE [LARGE SCALE GENOMIC DNA]</scope>
    <source>
        <strain evidence="1 2">NBRC 111202</strain>
    </source>
</reference>
<proteinExistence type="predicted"/>
<gene>
    <name evidence="1" type="ORF">LENED_012851</name>
</gene>
<dbReference type="EMBL" id="BDGU01001866">
    <property type="protein sequence ID" value="GAW10568.1"/>
    <property type="molecule type" value="Genomic_DNA"/>
</dbReference>
<protein>
    <submittedName>
        <fullName evidence="1">Uncharacterized protein</fullName>
    </submittedName>
</protein>
<name>A0A1Q3ETR1_LENED</name>
<keyword evidence="2" id="KW-1185">Reference proteome</keyword>
<sequence length="71" mass="8309">MTIQLFVSIVFTDALKSEVADRYRVFSISDTQWGSLHLETCIVDQPCKVKRTEIISHYYCFEDNLEQYGVK</sequence>
<dbReference type="Proteomes" id="UP000188533">
    <property type="component" value="Unassembled WGS sequence"/>
</dbReference>
<accession>A0A1Q3ETR1</accession>
<dbReference type="AlphaFoldDB" id="A0A1Q3ETR1"/>
<evidence type="ECO:0000313" key="2">
    <source>
        <dbReference type="Proteomes" id="UP000188533"/>
    </source>
</evidence>
<reference evidence="1 2" key="1">
    <citation type="submission" date="2016-08" db="EMBL/GenBank/DDBJ databases">
        <authorList>
            <consortium name="Lentinula edodes genome sequencing consortium"/>
            <person name="Sakamoto Y."/>
            <person name="Nakade K."/>
            <person name="Sato S."/>
            <person name="Yoshida Y."/>
            <person name="Miyazaki K."/>
            <person name="Natsume S."/>
            <person name="Konno N."/>
        </authorList>
    </citation>
    <scope>NUCLEOTIDE SEQUENCE [LARGE SCALE GENOMIC DNA]</scope>
    <source>
        <strain evidence="1 2">NBRC 111202</strain>
    </source>
</reference>
<organism evidence="1 2">
    <name type="scientific">Lentinula edodes</name>
    <name type="common">Shiitake mushroom</name>
    <name type="synonym">Lentinus edodes</name>
    <dbReference type="NCBI Taxonomy" id="5353"/>
    <lineage>
        <taxon>Eukaryota</taxon>
        <taxon>Fungi</taxon>
        <taxon>Dikarya</taxon>
        <taxon>Basidiomycota</taxon>
        <taxon>Agaricomycotina</taxon>
        <taxon>Agaricomycetes</taxon>
        <taxon>Agaricomycetidae</taxon>
        <taxon>Agaricales</taxon>
        <taxon>Marasmiineae</taxon>
        <taxon>Omphalotaceae</taxon>
        <taxon>Lentinula</taxon>
    </lineage>
</organism>
<evidence type="ECO:0000313" key="1">
    <source>
        <dbReference type="EMBL" id="GAW10568.1"/>
    </source>
</evidence>